<proteinExistence type="predicted"/>
<dbReference type="Proteomes" id="UP000064137">
    <property type="component" value="Chromosome"/>
</dbReference>
<reference evidence="2 3" key="1">
    <citation type="submission" date="2016-01" db="EMBL/GenBank/DDBJ databases">
        <title>Annotation of Pseudomonas oryzihabitans USDA-ARS-USMARC-56511.</title>
        <authorList>
            <person name="Harhay G.P."/>
            <person name="Harhay D.M."/>
            <person name="Smith T.P.L."/>
            <person name="Bono J.L."/>
            <person name="Heaton M.P."/>
            <person name="Clawson M.L."/>
            <person name="Chitko-Mckown C.G."/>
            <person name="Capik S.F."/>
            <person name="DeDonder K.D."/>
            <person name="Apley M.D."/>
            <person name="Lubbers B.V."/>
            <person name="White B.J."/>
            <person name="Larson R.L."/>
        </authorList>
    </citation>
    <scope>NUCLEOTIDE SEQUENCE [LARGE SCALE GENOMIC DNA]</scope>
    <source>
        <strain evidence="2 3">USDA-ARS-USMARC-56511</strain>
    </source>
</reference>
<keyword evidence="1" id="KW-0472">Membrane</keyword>
<accession>A0A0U4VHW3</accession>
<feature type="transmembrane region" description="Helical" evidence="1">
    <location>
        <begin position="38"/>
        <end position="57"/>
    </location>
</feature>
<dbReference type="EMBL" id="CP013987">
    <property type="protein sequence ID" value="ALZ82816.1"/>
    <property type="molecule type" value="Genomic_DNA"/>
</dbReference>
<gene>
    <name evidence="2" type="ORF">APT59_00830</name>
</gene>
<name>A0A0U4VHW3_9PSED</name>
<dbReference type="KEGG" id="por:APT59_00830"/>
<keyword evidence="1" id="KW-0812">Transmembrane</keyword>
<protein>
    <submittedName>
        <fullName evidence="2">Uncharacterized protein</fullName>
    </submittedName>
</protein>
<keyword evidence="1" id="KW-1133">Transmembrane helix</keyword>
<dbReference type="AlphaFoldDB" id="A0A0U4VHW3"/>
<sequence>MMYFTIIQQRSNFIKYSEFNKLRIVTYLFLGTANARKLLILFNGFLRIALLYHITFMEHQSRGGHSRNMVDTMRYQDYRRILSHLIYSRVALHTKA</sequence>
<evidence type="ECO:0000256" key="1">
    <source>
        <dbReference type="SAM" id="Phobius"/>
    </source>
</evidence>
<evidence type="ECO:0000313" key="3">
    <source>
        <dbReference type="Proteomes" id="UP000064137"/>
    </source>
</evidence>
<organism evidence="2 3">
    <name type="scientific">Pseudomonas oryzihabitans</name>
    <dbReference type="NCBI Taxonomy" id="47885"/>
    <lineage>
        <taxon>Bacteria</taxon>
        <taxon>Pseudomonadati</taxon>
        <taxon>Pseudomonadota</taxon>
        <taxon>Gammaproteobacteria</taxon>
        <taxon>Pseudomonadales</taxon>
        <taxon>Pseudomonadaceae</taxon>
        <taxon>Pseudomonas</taxon>
    </lineage>
</organism>
<evidence type="ECO:0000313" key="2">
    <source>
        <dbReference type="EMBL" id="ALZ82816.1"/>
    </source>
</evidence>